<evidence type="ECO:0000256" key="1">
    <source>
        <dbReference type="ARBA" id="ARBA00023239"/>
    </source>
</evidence>
<organism evidence="3 4">
    <name type="scientific">Streptomyces zagrosensis</name>
    <dbReference type="NCBI Taxonomy" id="1042984"/>
    <lineage>
        <taxon>Bacteria</taxon>
        <taxon>Bacillati</taxon>
        <taxon>Actinomycetota</taxon>
        <taxon>Actinomycetes</taxon>
        <taxon>Kitasatosporales</taxon>
        <taxon>Streptomycetaceae</taxon>
        <taxon>Streptomyces</taxon>
    </lineage>
</organism>
<comment type="caution">
    <text evidence="3">The sequence shown here is derived from an EMBL/GenBank/DDBJ whole genome shotgun (WGS) entry which is preliminary data.</text>
</comment>
<evidence type="ECO:0000256" key="2">
    <source>
        <dbReference type="RuleBase" id="RU366034"/>
    </source>
</evidence>
<dbReference type="Proteomes" id="UP000588098">
    <property type="component" value="Unassembled WGS sequence"/>
</dbReference>
<dbReference type="GO" id="GO:0046872">
    <property type="term" value="F:metal ion binding"/>
    <property type="evidence" value="ECO:0007669"/>
    <property type="project" value="UniProtKB-KW"/>
</dbReference>
<dbReference type="InterPro" id="IPR034686">
    <property type="entry name" value="Terpene_cyclase-like_2"/>
</dbReference>
<dbReference type="SFLD" id="SFLDS00005">
    <property type="entry name" value="Isoprenoid_Synthase_Type_I"/>
    <property type="match status" value="2"/>
</dbReference>
<keyword evidence="2" id="KW-0479">Metal-binding</keyword>
<comment type="similarity">
    <text evidence="2">Belongs to the terpene synthase family.</text>
</comment>
<protein>
    <recommendedName>
        <fullName evidence="2">Terpene synthase</fullName>
        <ecNumber evidence="2">4.2.3.-</ecNumber>
    </recommendedName>
</protein>
<name>A0A7W9QD10_9ACTN</name>
<dbReference type="RefSeq" id="WP_184575447.1">
    <property type="nucleotide sequence ID" value="NZ_JACHJL010000014.1"/>
</dbReference>
<dbReference type="EC" id="4.2.3.-" evidence="2"/>
<dbReference type="NCBIfam" id="NF041168">
    <property type="entry name" value="f2_encap_cargo3"/>
    <property type="match status" value="1"/>
</dbReference>
<dbReference type="Gene3D" id="1.10.600.10">
    <property type="entry name" value="Farnesyl Diphosphate Synthase"/>
    <property type="match status" value="2"/>
</dbReference>
<dbReference type="EMBL" id="JACHJL010000014">
    <property type="protein sequence ID" value="MBB5938005.1"/>
    <property type="molecule type" value="Genomic_DNA"/>
</dbReference>
<dbReference type="CDD" id="cd00687">
    <property type="entry name" value="Terpene_cyclase_nonplant_C1"/>
    <property type="match status" value="1"/>
</dbReference>
<comment type="cofactor">
    <cofactor evidence="2">
        <name>Mg(2+)</name>
        <dbReference type="ChEBI" id="CHEBI:18420"/>
    </cofactor>
</comment>
<keyword evidence="4" id="KW-1185">Reference proteome</keyword>
<keyword evidence="2" id="KW-0460">Magnesium</keyword>
<sequence length="739" mass="82746">MAQPFELPEFYMPYPARLNPHVEEAREHSSAWARQMDMLEGSGVWDQSDLDAHDYALLCAYTHPDTSAQALSLVTDWYVWVFFFDDYFLEQFKYTQDREGGKQHLARLPAFMPMDLATPMPEPENPVEAGLADLWKRTVPSMSMEWRARFAESTENLLNESLWELSNINADRVPNPVEYIEMRRKVGGAPWSSGLVEYAVGAEVPASVAASRPLRVLRDAFSDGVHLRNDLFSYQREIEEEGEMSNGVLVLEHFLGCTTQQAADAVNDLLTSRLQQFENTTLLELAPLFVEKGLDPQACADVMTYVKGLQDWQSGGHEWHMRSSRYMNGGGSGAAPHNPFTLTGLGTGSANITSLIAATGQRVRSSSHVPHQKVGPSQVPDFDLPFPLQLSPHLDASRRHVIDWAHRMGILEAQPGVPRSGVWDERMLAGFDLALCSAGLDPDATPEELDLSACWLTWGTYGDDYYPVVFGHPRDLVGAKASTERLGAFMPLDDSPPPPAVNAMERGLADLWARTAGPMTPEARRTFRAAIEDMTASWLWELDNQALNRIPDPVDYVEMRRKTFGSDLTMSLCRLRHGQQVPPAVYGSGPMRSLENAASDYATLLNDVFSYQKEIEYEGEVHNGVLVVQNFFDCDYPTALGIIHDLMNSRLQQFQHVAAHELPVLYDDYELSDEARRELDSYVRELQDWLAGILNWHRQCIRYKESDLRQNFAPRGGPLPLGPTGLGTSAARVRLPAAS</sequence>
<dbReference type="AlphaFoldDB" id="A0A7W9QD10"/>
<evidence type="ECO:0000313" key="4">
    <source>
        <dbReference type="Proteomes" id="UP000588098"/>
    </source>
</evidence>
<evidence type="ECO:0000313" key="3">
    <source>
        <dbReference type="EMBL" id="MBB5938005.1"/>
    </source>
</evidence>
<dbReference type="SUPFAM" id="SSF48576">
    <property type="entry name" value="Terpenoid synthases"/>
    <property type="match status" value="2"/>
</dbReference>
<dbReference type="Pfam" id="PF19086">
    <property type="entry name" value="Terpene_syn_C_2"/>
    <property type="match status" value="2"/>
</dbReference>
<proteinExistence type="inferred from homology"/>
<accession>A0A7W9QD10</accession>
<keyword evidence="1 2" id="KW-0456">Lyase</keyword>
<dbReference type="InterPro" id="IPR008949">
    <property type="entry name" value="Isoprenoid_synthase_dom_sf"/>
</dbReference>
<dbReference type="SFLD" id="SFLDG01020">
    <property type="entry name" value="Terpene_Cyclase_Like_2"/>
    <property type="match status" value="2"/>
</dbReference>
<dbReference type="PANTHER" id="PTHR35201:SF4">
    <property type="entry name" value="BETA-PINACENE SYNTHASE-RELATED"/>
    <property type="match status" value="1"/>
</dbReference>
<reference evidence="3 4" key="1">
    <citation type="submission" date="2020-08" db="EMBL/GenBank/DDBJ databases">
        <title>Genomic Encyclopedia of Type Strains, Phase III (KMG-III): the genomes of soil and plant-associated and newly described type strains.</title>
        <authorList>
            <person name="Whitman W."/>
        </authorList>
    </citation>
    <scope>NUCLEOTIDE SEQUENCE [LARGE SCALE GENOMIC DNA]</scope>
    <source>
        <strain evidence="3 4">CECT 8305</strain>
    </source>
</reference>
<dbReference type="PANTHER" id="PTHR35201">
    <property type="entry name" value="TERPENE SYNTHASE"/>
    <property type="match status" value="1"/>
</dbReference>
<dbReference type="GO" id="GO:0010333">
    <property type="term" value="F:terpene synthase activity"/>
    <property type="evidence" value="ECO:0007669"/>
    <property type="project" value="InterPro"/>
</dbReference>
<gene>
    <name evidence="3" type="ORF">FHS42_005089</name>
</gene>